<organism evidence="3">
    <name type="scientific">Thermodesulforhabdus norvegica</name>
    <dbReference type="NCBI Taxonomy" id="39841"/>
    <lineage>
        <taxon>Bacteria</taxon>
        <taxon>Pseudomonadati</taxon>
        <taxon>Thermodesulfobacteriota</taxon>
        <taxon>Syntrophobacteria</taxon>
        <taxon>Syntrophobacterales</taxon>
        <taxon>Thermodesulforhabdaceae</taxon>
        <taxon>Thermodesulforhabdus</taxon>
    </lineage>
</organism>
<evidence type="ECO:0000256" key="2">
    <source>
        <dbReference type="SAM" id="MobiDB-lite"/>
    </source>
</evidence>
<evidence type="ECO:0000256" key="1">
    <source>
        <dbReference type="SAM" id="Coils"/>
    </source>
</evidence>
<reference evidence="3" key="1">
    <citation type="journal article" date="2020" name="mSystems">
        <title>Genome- and Community-Level Interaction Insights into Carbon Utilization and Element Cycling Functions of Hydrothermarchaeota in Hydrothermal Sediment.</title>
        <authorList>
            <person name="Zhou Z."/>
            <person name="Liu Y."/>
            <person name="Xu W."/>
            <person name="Pan J."/>
            <person name="Luo Z.H."/>
            <person name="Li M."/>
        </authorList>
    </citation>
    <scope>NUCLEOTIDE SEQUENCE [LARGE SCALE GENOMIC DNA]</scope>
    <source>
        <strain evidence="3">HyVt-19</strain>
    </source>
</reference>
<feature type="coiled-coil region" evidence="1">
    <location>
        <begin position="6"/>
        <end position="33"/>
    </location>
</feature>
<dbReference type="Proteomes" id="UP000886355">
    <property type="component" value="Unassembled WGS sequence"/>
</dbReference>
<evidence type="ECO:0000313" key="3">
    <source>
        <dbReference type="EMBL" id="HDL89429.1"/>
    </source>
</evidence>
<protein>
    <submittedName>
        <fullName evidence="3">Uncharacterized protein</fullName>
    </submittedName>
</protein>
<gene>
    <name evidence="3" type="ORF">ENG14_00820</name>
</gene>
<name>A0A7C0WR80_9BACT</name>
<keyword evidence="1" id="KW-0175">Coiled coil</keyword>
<accession>A0A7C0WR80</accession>
<sequence>MFDKILDSFESILENLSDELMLALKEMQKAKSSTKKLEYSQIVRNLSETLNDFLRTLTTLLAEAQDIAPADDYIDDNYSEDEVEDYEEDDDDDY</sequence>
<proteinExistence type="predicted"/>
<comment type="caution">
    <text evidence="3">The sequence shown here is derived from an EMBL/GenBank/DDBJ whole genome shotgun (WGS) entry which is preliminary data.</text>
</comment>
<dbReference type="AlphaFoldDB" id="A0A7C0WR80"/>
<dbReference type="EMBL" id="DQZW01000036">
    <property type="protein sequence ID" value="HDL89429.1"/>
    <property type="molecule type" value="Genomic_DNA"/>
</dbReference>
<feature type="compositionally biased region" description="Acidic residues" evidence="2">
    <location>
        <begin position="72"/>
        <end position="94"/>
    </location>
</feature>
<feature type="region of interest" description="Disordered" evidence="2">
    <location>
        <begin position="71"/>
        <end position="94"/>
    </location>
</feature>